<dbReference type="OrthoDB" id="21358at2759"/>
<protein>
    <submittedName>
        <fullName evidence="2">Uncharacterized protein</fullName>
    </submittedName>
</protein>
<proteinExistence type="predicted"/>
<feature type="compositionally biased region" description="Low complexity" evidence="1">
    <location>
        <begin position="417"/>
        <end position="436"/>
    </location>
</feature>
<name>A0A8J4Q2F3_9MYCE</name>
<sequence length="687" mass="75491">MKISLIQCSSFQETILEEPVVFASKIVYRQQLVEKSAAVVFYKYSSTNHLIYTQDRPILEKMTVVEQDSSKTPPLFVTCSEFKSNQWRPTLCIYCFLPKSKHFVAVDSNSKITATATTTTTTTSSTSTTTSSALGPLSPSFTSSPSSPSSSCSSSQQPVTKTTLFTFQSSTISTTTTSTLPSPKLEPLSTPNNLPKPLLRKKSKSLPHAFIPKISKAVVEKEVLVPSTETIIIDNSDSYSSGGSDDEITPCTFTVSKLDSPSILKPTLVEKECNEKEKEINNNNNTITSSVSITISTSKSSSSLISSPYTYSAKSNSIETSSPSMKPLSLIPPLPLLSSSSPSIIEDEITQDKQDIEEEKNSKTTTTTTTSKRNSIQPLRLKSFSFSASSSIPDNAAFEDDPFLDFEDLVDDDEEQSQTTTFSISTQTPSQTTTFTSTTTILHSPRLIEKTTTTNISSSITTTSNNIVSTTPTPTPLTLNSSPSTNSRSINNNSQSSPTIVGVNKLDLTQPQPQPQPQGKPLSSIIVPSKRRSIKMDQFKEKEDDWDQGMDLTSFLKKKNSIQRDYSYCSNKFNEISSVKDEFQRQSIDFGGSLHPNAFEAFKGILDAKQKQIKKAFERKKIDEDDCLMLIDELNTAKELLQDLLISDENELNINNDSDNNLVGSTTPNQINNNLSQQSICIQSDSL</sequence>
<feature type="compositionally biased region" description="Low complexity" evidence="1">
    <location>
        <begin position="117"/>
        <end position="155"/>
    </location>
</feature>
<evidence type="ECO:0000256" key="1">
    <source>
        <dbReference type="SAM" id="MobiDB-lite"/>
    </source>
</evidence>
<dbReference type="Proteomes" id="UP000695562">
    <property type="component" value="Unassembled WGS sequence"/>
</dbReference>
<accession>A0A8J4Q2F3</accession>
<feature type="region of interest" description="Disordered" evidence="1">
    <location>
        <begin position="350"/>
        <end position="374"/>
    </location>
</feature>
<dbReference type="EMBL" id="AJWJ01000045">
    <property type="protein sequence ID" value="KAF2076902.1"/>
    <property type="molecule type" value="Genomic_DNA"/>
</dbReference>
<gene>
    <name evidence="2" type="ORF">CYY_001805</name>
</gene>
<reference evidence="2" key="1">
    <citation type="submission" date="2020-01" db="EMBL/GenBank/DDBJ databases">
        <title>Development of genomics and gene disruption for Polysphondylium violaceum indicates a role for the polyketide synthase stlB in stalk morphogenesis.</title>
        <authorList>
            <person name="Narita B."/>
            <person name="Kawabe Y."/>
            <person name="Kin K."/>
            <person name="Saito T."/>
            <person name="Gibbs R."/>
            <person name="Kuspa A."/>
            <person name="Muzny D."/>
            <person name="Queller D."/>
            <person name="Richards S."/>
            <person name="Strassman J."/>
            <person name="Sucgang R."/>
            <person name="Worley K."/>
            <person name="Schaap P."/>
        </authorList>
    </citation>
    <scope>NUCLEOTIDE SEQUENCE</scope>
    <source>
        <strain evidence="2">QSvi11</strain>
    </source>
</reference>
<feature type="compositionally biased region" description="Low complexity" evidence="1">
    <location>
        <begin position="463"/>
        <end position="498"/>
    </location>
</feature>
<comment type="caution">
    <text evidence="2">The sequence shown here is derived from an EMBL/GenBank/DDBJ whole genome shotgun (WGS) entry which is preliminary data.</text>
</comment>
<evidence type="ECO:0000313" key="2">
    <source>
        <dbReference type="EMBL" id="KAF2076902.1"/>
    </source>
</evidence>
<evidence type="ECO:0000313" key="3">
    <source>
        <dbReference type="Proteomes" id="UP000695562"/>
    </source>
</evidence>
<feature type="compositionally biased region" description="Basic and acidic residues" evidence="1">
    <location>
        <begin position="350"/>
        <end position="362"/>
    </location>
</feature>
<organism evidence="2 3">
    <name type="scientific">Polysphondylium violaceum</name>
    <dbReference type="NCBI Taxonomy" id="133409"/>
    <lineage>
        <taxon>Eukaryota</taxon>
        <taxon>Amoebozoa</taxon>
        <taxon>Evosea</taxon>
        <taxon>Eumycetozoa</taxon>
        <taxon>Dictyostelia</taxon>
        <taxon>Dictyosteliales</taxon>
        <taxon>Dictyosteliaceae</taxon>
        <taxon>Polysphondylium</taxon>
    </lineage>
</organism>
<keyword evidence="3" id="KW-1185">Reference proteome</keyword>
<feature type="region of interest" description="Disordered" evidence="1">
    <location>
        <begin position="412"/>
        <end position="436"/>
    </location>
</feature>
<feature type="compositionally biased region" description="Low complexity" evidence="1">
    <location>
        <begin position="174"/>
        <end position="197"/>
    </location>
</feature>
<feature type="region of interest" description="Disordered" evidence="1">
    <location>
        <begin position="117"/>
        <end position="156"/>
    </location>
</feature>
<dbReference type="AlphaFoldDB" id="A0A8J4Q2F3"/>
<feature type="region of interest" description="Disordered" evidence="1">
    <location>
        <begin position="174"/>
        <end position="199"/>
    </location>
</feature>
<feature type="region of interest" description="Disordered" evidence="1">
    <location>
        <begin position="463"/>
        <end position="528"/>
    </location>
</feature>